<sequence length="227" mass="26619">MIRIDHCENLIHFTKGKDKSLEYESAYQNLKNIIKAGELKGSNGMILGGHNCVCYTESPIRCLTNNGQLESKYFSRYTPFGLQYCKKDVFQNGGRPVIYSTREEAEKQRANADINWRYVSYDPVMDGRLDFTWEREWRIKTDSVPVKPDLVKLVFPSLDWINRFIEEHEKEYHGMDIEDDCAECFCIREVTILNFTDFLNNEECENLIGTCPNPDKFPWILINMNEK</sequence>
<keyword evidence="2" id="KW-1185">Reference proteome</keyword>
<accession>A0ABY4HK24</accession>
<organism evidence="1 2">
    <name type="scientific">Flavobacterium sediminilitoris</name>
    <dbReference type="NCBI Taxonomy" id="2024526"/>
    <lineage>
        <taxon>Bacteria</taxon>
        <taxon>Pseudomonadati</taxon>
        <taxon>Bacteroidota</taxon>
        <taxon>Flavobacteriia</taxon>
        <taxon>Flavobacteriales</taxon>
        <taxon>Flavobacteriaceae</taxon>
        <taxon>Flavobacterium</taxon>
    </lineage>
</organism>
<dbReference type="Proteomes" id="UP000830454">
    <property type="component" value="Chromosome"/>
</dbReference>
<reference evidence="1" key="1">
    <citation type="submission" date="2021-12" db="EMBL/GenBank/DDBJ databases">
        <authorList>
            <person name="Cha I.-T."/>
            <person name="Lee K.-E."/>
            <person name="Park S.-J."/>
        </authorList>
    </citation>
    <scope>NUCLEOTIDE SEQUENCE</scope>
    <source>
        <strain evidence="1">YSM-43</strain>
    </source>
</reference>
<dbReference type="EMBL" id="CP090145">
    <property type="protein sequence ID" value="UOX33033.1"/>
    <property type="molecule type" value="Genomic_DNA"/>
</dbReference>
<protein>
    <recommendedName>
        <fullName evidence="3">RES domain-containing protein</fullName>
    </recommendedName>
</protein>
<name>A0ABY4HK24_9FLAO</name>
<proteinExistence type="predicted"/>
<dbReference type="RefSeq" id="WP_246915788.1">
    <property type="nucleotide sequence ID" value="NZ_CP090145.1"/>
</dbReference>
<reference evidence="1" key="2">
    <citation type="submission" date="2022-04" db="EMBL/GenBank/DDBJ databases">
        <title>Complete Genome Sequence of Flavobacterium sediminilitoris YSM-43, Isolated from a Tidal Sediment.</title>
        <authorList>
            <person name="Lee P.A."/>
        </authorList>
    </citation>
    <scope>NUCLEOTIDE SEQUENCE</scope>
    <source>
        <strain evidence="1">YSM-43</strain>
    </source>
</reference>
<evidence type="ECO:0000313" key="2">
    <source>
        <dbReference type="Proteomes" id="UP000830454"/>
    </source>
</evidence>
<evidence type="ECO:0008006" key="3">
    <source>
        <dbReference type="Google" id="ProtNLM"/>
    </source>
</evidence>
<gene>
    <name evidence="1" type="ORF">LXD69_13420</name>
</gene>
<evidence type="ECO:0000313" key="1">
    <source>
        <dbReference type="EMBL" id="UOX33033.1"/>
    </source>
</evidence>